<accession>A0ABU0IUA2</accession>
<keyword evidence="1" id="KW-0547">Nucleotide-binding</keyword>
<dbReference type="PROSITE" id="PS50975">
    <property type="entry name" value="ATP_GRASP"/>
    <property type="match status" value="1"/>
</dbReference>
<dbReference type="PANTHER" id="PTHR21621:SF0">
    <property type="entry name" value="BETA-CITRYLGLUTAMATE SYNTHASE B-RELATED"/>
    <property type="match status" value="1"/>
</dbReference>
<dbReference type="RefSeq" id="WP_307350042.1">
    <property type="nucleotide sequence ID" value="NZ_JAUSVS010000005.1"/>
</dbReference>
<dbReference type="Pfam" id="PF02786">
    <property type="entry name" value="CPSase_L_D2"/>
    <property type="match status" value="1"/>
</dbReference>
<reference evidence="3 4" key="1">
    <citation type="submission" date="2023-07" db="EMBL/GenBank/DDBJ databases">
        <title>Genomic Encyclopedia of Type Strains, Phase IV (KMG-IV): sequencing the most valuable type-strain genomes for metagenomic binning, comparative biology and taxonomic classification.</title>
        <authorList>
            <person name="Goeker M."/>
        </authorList>
    </citation>
    <scope>NUCLEOTIDE SEQUENCE [LARGE SCALE GENOMIC DNA]</scope>
    <source>
        <strain evidence="3 4">DSM 18695</strain>
    </source>
</reference>
<dbReference type="PANTHER" id="PTHR21621">
    <property type="entry name" value="RIBOSOMAL PROTEIN S6 MODIFICATION PROTEIN"/>
    <property type="match status" value="1"/>
</dbReference>
<dbReference type="InterPro" id="IPR013815">
    <property type="entry name" value="ATP_grasp_subdomain_1"/>
</dbReference>
<organism evidence="3 4">
    <name type="scientific">Caulobacter ginsengisoli</name>
    <dbReference type="NCBI Taxonomy" id="400775"/>
    <lineage>
        <taxon>Bacteria</taxon>
        <taxon>Pseudomonadati</taxon>
        <taxon>Pseudomonadota</taxon>
        <taxon>Alphaproteobacteria</taxon>
        <taxon>Caulobacterales</taxon>
        <taxon>Caulobacteraceae</taxon>
        <taxon>Caulobacter</taxon>
    </lineage>
</organism>
<proteinExistence type="predicted"/>
<evidence type="ECO:0000256" key="1">
    <source>
        <dbReference type="PROSITE-ProRule" id="PRU00409"/>
    </source>
</evidence>
<evidence type="ECO:0000313" key="3">
    <source>
        <dbReference type="EMBL" id="MDQ0464985.1"/>
    </source>
</evidence>
<sequence>MADLAVFYEHPQWFAPLFAALDRHGVDYVAIPIQDHVFDPADPTPPAPVILNRLAMSSFLRQEEHALFYSMAALGHWQSLGARVINGPGVLAYDTNKARQLSLFHAAGLAIPTTRAAHRREDALRLAGEIGYPVIVKVNVGGSGSGVVRYDSAEELAAAIADDSVPMGVDGVLLVQDYVPARDARVIRCEVLAGRLLYALALDGAGSTFDLCPADVCMVDKPSITISAFTPPPEITAAVERVAAMSGLDVGGIEYMVDERDGVPRFYDLNALSNFVAKPLEVLGYDPHDNLVEFLKGEIVSQRRIAA</sequence>
<keyword evidence="4" id="KW-1185">Reference proteome</keyword>
<dbReference type="InterPro" id="IPR005479">
    <property type="entry name" value="CPAse_ATP-bd"/>
</dbReference>
<name>A0ABU0IUA2_9CAUL</name>
<dbReference type="Proteomes" id="UP001228905">
    <property type="component" value="Unassembled WGS sequence"/>
</dbReference>
<protein>
    <recommendedName>
        <fullName evidence="2">ATP-grasp domain-containing protein</fullName>
    </recommendedName>
</protein>
<evidence type="ECO:0000313" key="4">
    <source>
        <dbReference type="Proteomes" id="UP001228905"/>
    </source>
</evidence>
<dbReference type="SUPFAM" id="SSF56059">
    <property type="entry name" value="Glutathione synthetase ATP-binding domain-like"/>
    <property type="match status" value="1"/>
</dbReference>
<dbReference type="InterPro" id="IPR011761">
    <property type="entry name" value="ATP-grasp"/>
</dbReference>
<evidence type="ECO:0000259" key="2">
    <source>
        <dbReference type="PROSITE" id="PS50975"/>
    </source>
</evidence>
<feature type="domain" description="ATP-grasp" evidence="2">
    <location>
        <begin position="101"/>
        <end position="296"/>
    </location>
</feature>
<dbReference type="Gene3D" id="3.30.1490.20">
    <property type="entry name" value="ATP-grasp fold, A domain"/>
    <property type="match status" value="1"/>
</dbReference>
<gene>
    <name evidence="3" type="ORF">QO010_002769</name>
</gene>
<comment type="caution">
    <text evidence="3">The sequence shown here is derived from an EMBL/GenBank/DDBJ whole genome shotgun (WGS) entry which is preliminary data.</text>
</comment>
<keyword evidence="1" id="KW-0067">ATP-binding</keyword>
<dbReference type="EMBL" id="JAUSVS010000005">
    <property type="protein sequence ID" value="MDQ0464985.1"/>
    <property type="molecule type" value="Genomic_DNA"/>
</dbReference>
<dbReference type="Gene3D" id="3.40.50.20">
    <property type="match status" value="1"/>
</dbReference>